<dbReference type="EMBL" id="JASPKY010000356">
    <property type="protein sequence ID" value="KAK9704187.1"/>
    <property type="molecule type" value="Genomic_DNA"/>
</dbReference>
<dbReference type="GO" id="GO:0005769">
    <property type="term" value="C:early endosome"/>
    <property type="evidence" value="ECO:0007669"/>
    <property type="project" value="TreeGrafter"/>
</dbReference>
<evidence type="ECO:0000256" key="1">
    <source>
        <dbReference type="SAM" id="MobiDB-lite"/>
    </source>
</evidence>
<dbReference type="InterPro" id="IPR017073">
    <property type="entry name" value="HGS/VPS27"/>
</dbReference>
<dbReference type="PROSITE" id="PS50179">
    <property type="entry name" value="VHS"/>
    <property type="match status" value="1"/>
</dbReference>
<dbReference type="GO" id="GO:0043130">
    <property type="term" value="F:ubiquitin binding"/>
    <property type="evidence" value="ECO:0007669"/>
    <property type="project" value="InterPro"/>
</dbReference>
<dbReference type="InterPro" id="IPR008942">
    <property type="entry name" value="ENTH_VHS"/>
</dbReference>
<dbReference type="SMART" id="SM00288">
    <property type="entry name" value="VHS"/>
    <property type="match status" value="1"/>
</dbReference>
<proteinExistence type="predicted"/>
<reference evidence="3 4" key="1">
    <citation type="journal article" date="2024" name="BMC Genomics">
        <title>De novo assembly and annotation of Popillia japonica's genome with initial clues to its potential as an invasive pest.</title>
        <authorList>
            <person name="Cucini C."/>
            <person name="Boschi S."/>
            <person name="Funari R."/>
            <person name="Cardaioli E."/>
            <person name="Iannotti N."/>
            <person name="Marturano G."/>
            <person name="Paoli F."/>
            <person name="Bruttini M."/>
            <person name="Carapelli A."/>
            <person name="Frati F."/>
            <person name="Nardi F."/>
        </authorList>
    </citation>
    <scope>NUCLEOTIDE SEQUENCE [LARGE SCALE GENOMIC DNA]</scope>
    <source>
        <strain evidence="3">DMR45628</strain>
    </source>
</reference>
<gene>
    <name evidence="3" type="ORF">QE152_g28446</name>
</gene>
<dbReference type="InterPro" id="IPR002014">
    <property type="entry name" value="VHS_dom"/>
</dbReference>
<evidence type="ECO:0000259" key="2">
    <source>
        <dbReference type="PROSITE" id="PS50179"/>
    </source>
</evidence>
<comment type="caution">
    <text evidence="3">The sequence shown here is derived from an EMBL/GenBank/DDBJ whole genome shotgun (WGS) entry which is preliminary data.</text>
</comment>
<accession>A0AAW1JJ06</accession>
<dbReference type="PANTHER" id="PTHR46275">
    <property type="entry name" value="HEPATOCYTE GROWTH FACTOR-REGULATED TYROSINE KINASE SUBSTRATE"/>
    <property type="match status" value="1"/>
</dbReference>
<sequence length="325" mass="36633">MDTRTKWSFETCLDMATCGESKKPSLMWIVDICDLIEAGDVEPKTVLDSIKTKLKWESDCTILLTLQVLESIVKNCGDFINDELTTKTFCDMLHNLARTTRHDGVKQKLLELIQTWDYVFGGKPQHINLRVLLNTMKAEGFVFPQLQVSDALFVVYGAPRSNQMAQKSEPARNKNKDFLNNLTQKATDEGQLSSNAATSRSGQYNQRPIMMQTNGDSITSRFRDVEPFKSGLPAQNLCHLNQHIPQSSAQNATTGKNVTKMTSSFPSQTPPQTYPFHNSLSKCRITLFRRQTVLPSYVSPTTTTQSLPQINIITLFRNVEADKPF</sequence>
<dbReference type="GO" id="GO:0032456">
    <property type="term" value="P:endocytic recycling"/>
    <property type="evidence" value="ECO:0007669"/>
    <property type="project" value="TreeGrafter"/>
</dbReference>
<protein>
    <submittedName>
        <fullName evidence="3">VHS domain</fullName>
    </submittedName>
</protein>
<dbReference type="GO" id="GO:0035091">
    <property type="term" value="F:phosphatidylinositol binding"/>
    <property type="evidence" value="ECO:0007669"/>
    <property type="project" value="InterPro"/>
</dbReference>
<keyword evidence="4" id="KW-1185">Reference proteome</keyword>
<dbReference type="Pfam" id="PF00790">
    <property type="entry name" value="VHS"/>
    <property type="match status" value="1"/>
</dbReference>
<evidence type="ECO:0000313" key="3">
    <source>
        <dbReference type="EMBL" id="KAK9704187.1"/>
    </source>
</evidence>
<dbReference type="GO" id="GO:0031623">
    <property type="term" value="P:receptor internalization"/>
    <property type="evidence" value="ECO:0007669"/>
    <property type="project" value="TreeGrafter"/>
</dbReference>
<organism evidence="3 4">
    <name type="scientific">Popillia japonica</name>
    <name type="common">Japanese beetle</name>
    <dbReference type="NCBI Taxonomy" id="7064"/>
    <lineage>
        <taxon>Eukaryota</taxon>
        <taxon>Metazoa</taxon>
        <taxon>Ecdysozoa</taxon>
        <taxon>Arthropoda</taxon>
        <taxon>Hexapoda</taxon>
        <taxon>Insecta</taxon>
        <taxon>Pterygota</taxon>
        <taxon>Neoptera</taxon>
        <taxon>Endopterygota</taxon>
        <taxon>Coleoptera</taxon>
        <taxon>Polyphaga</taxon>
        <taxon>Scarabaeiformia</taxon>
        <taxon>Scarabaeidae</taxon>
        <taxon>Rutelinae</taxon>
        <taxon>Popillia</taxon>
    </lineage>
</organism>
<name>A0AAW1JJ06_POPJA</name>
<dbReference type="Gene3D" id="1.25.40.90">
    <property type="match status" value="1"/>
</dbReference>
<dbReference type="PANTHER" id="PTHR46275:SF1">
    <property type="entry name" value="HEPATOCYTE GROWTH FACTOR-REGULATED TYROSINE KINASE SUBSTRATE"/>
    <property type="match status" value="1"/>
</dbReference>
<dbReference type="AlphaFoldDB" id="A0AAW1JJ06"/>
<feature type="domain" description="VHS" evidence="2">
    <location>
        <begin position="16"/>
        <end position="144"/>
    </location>
</feature>
<dbReference type="SUPFAM" id="SSF48464">
    <property type="entry name" value="ENTH/VHS domain"/>
    <property type="match status" value="1"/>
</dbReference>
<feature type="region of interest" description="Disordered" evidence="1">
    <location>
        <begin position="185"/>
        <end position="210"/>
    </location>
</feature>
<evidence type="ECO:0000313" key="4">
    <source>
        <dbReference type="Proteomes" id="UP001458880"/>
    </source>
</evidence>
<dbReference type="Proteomes" id="UP001458880">
    <property type="component" value="Unassembled WGS sequence"/>
</dbReference>